<feature type="transmembrane region" description="Helical" evidence="7">
    <location>
        <begin position="468"/>
        <end position="490"/>
    </location>
</feature>
<organism evidence="9 10">
    <name type="scientific">Mizuhopecten yessoensis</name>
    <name type="common">Japanese scallop</name>
    <name type="synonym">Patinopecten yessoensis</name>
    <dbReference type="NCBI Taxonomy" id="6573"/>
    <lineage>
        <taxon>Eukaryota</taxon>
        <taxon>Metazoa</taxon>
        <taxon>Spiralia</taxon>
        <taxon>Lophotrochozoa</taxon>
        <taxon>Mollusca</taxon>
        <taxon>Bivalvia</taxon>
        <taxon>Autobranchia</taxon>
        <taxon>Pteriomorphia</taxon>
        <taxon>Pectinida</taxon>
        <taxon>Pectinoidea</taxon>
        <taxon>Pectinidae</taxon>
        <taxon>Mizuhopecten</taxon>
    </lineage>
</organism>
<proteinExistence type="inferred from homology"/>
<dbReference type="PANTHER" id="PTHR16189">
    <property type="entry name" value="TRANSMEMBRANE PROTEIN 104-RELATED"/>
    <property type="match status" value="1"/>
</dbReference>
<evidence type="ECO:0000313" key="9">
    <source>
        <dbReference type="EMBL" id="OWF50888.1"/>
    </source>
</evidence>
<keyword evidence="3 7" id="KW-1133">Transmembrane helix</keyword>
<evidence type="ECO:0000256" key="7">
    <source>
        <dbReference type="SAM" id="Phobius"/>
    </source>
</evidence>
<dbReference type="OrthoDB" id="294541at2759"/>
<evidence type="ECO:0000259" key="8">
    <source>
        <dbReference type="Pfam" id="PF01490"/>
    </source>
</evidence>
<dbReference type="Pfam" id="PF01490">
    <property type="entry name" value="Aa_trans"/>
    <property type="match status" value="1"/>
</dbReference>
<keyword evidence="10" id="KW-1185">Reference proteome</keyword>
<evidence type="ECO:0000256" key="2">
    <source>
        <dbReference type="ARBA" id="ARBA00022692"/>
    </source>
</evidence>
<feature type="transmembrane region" description="Helical" evidence="7">
    <location>
        <begin position="394"/>
        <end position="413"/>
    </location>
</feature>
<dbReference type="Proteomes" id="UP000242188">
    <property type="component" value="Unassembled WGS sequence"/>
</dbReference>
<reference evidence="9 10" key="1">
    <citation type="journal article" date="2017" name="Nat. Ecol. Evol.">
        <title>Scallop genome provides insights into evolution of bilaterian karyotype and development.</title>
        <authorList>
            <person name="Wang S."/>
            <person name="Zhang J."/>
            <person name="Jiao W."/>
            <person name="Li J."/>
            <person name="Xun X."/>
            <person name="Sun Y."/>
            <person name="Guo X."/>
            <person name="Huan P."/>
            <person name="Dong B."/>
            <person name="Zhang L."/>
            <person name="Hu X."/>
            <person name="Sun X."/>
            <person name="Wang J."/>
            <person name="Zhao C."/>
            <person name="Wang Y."/>
            <person name="Wang D."/>
            <person name="Huang X."/>
            <person name="Wang R."/>
            <person name="Lv J."/>
            <person name="Li Y."/>
            <person name="Zhang Z."/>
            <person name="Liu B."/>
            <person name="Lu W."/>
            <person name="Hui Y."/>
            <person name="Liang J."/>
            <person name="Zhou Z."/>
            <person name="Hou R."/>
            <person name="Li X."/>
            <person name="Liu Y."/>
            <person name="Li H."/>
            <person name="Ning X."/>
            <person name="Lin Y."/>
            <person name="Zhao L."/>
            <person name="Xing Q."/>
            <person name="Dou J."/>
            <person name="Li Y."/>
            <person name="Mao J."/>
            <person name="Guo H."/>
            <person name="Dou H."/>
            <person name="Li T."/>
            <person name="Mu C."/>
            <person name="Jiang W."/>
            <person name="Fu Q."/>
            <person name="Fu X."/>
            <person name="Miao Y."/>
            <person name="Liu J."/>
            <person name="Yu Q."/>
            <person name="Li R."/>
            <person name="Liao H."/>
            <person name="Li X."/>
            <person name="Kong Y."/>
            <person name="Jiang Z."/>
            <person name="Chourrout D."/>
            <person name="Li R."/>
            <person name="Bao Z."/>
        </authorList>
    </citation>
    <scope>NUCLEOTIDE SEQUENCE [LARGE SCALE GENOMIC DNA]</scope>
    <source>
        <strain evidence="9 10">PY_sf001</strain>
    </source>
</reference>
<sequence>MAGGITDTGAGYSRLIGLIYIFNLIVGTGALTMPSAFASAGWLLSLIIVIALAIVSNMTVSFVTEAMGWANAKLRYDAGQAHMPPVNVSRVVDGEDADESRPLLQNGTCDHSTNPCDMTERTELGQMAKMFFNKWGLLAFYLCMVLYLYGDLAIYAAAVPVSLRDVICTYKLPNVTEACNHSLKLTDSDNCWEGRDIDRGQAYRICLTIFFVTGGPFVFFNIQKTKYLQLFTTVMRWLSFGTMVVLAVIRLSKGQGQGHPEAADFSGIPNLFGVCVYSFMCHHSLPSLVTPINNKKGLFRLIGLDFLLILGFYALISFTGIFAFNKLNDLYTLNFLPDPCDSSEPITNVAVIQYFLALFPVFTLSTNFPIISITLRNNLKTMFYKGDSNPFPWVVDRIVFPLGAIIPPFIIAFCTSQVEFLVGVTGSYAGAGIQYVIPAALVYFARKDMNRRAPNLQNPYTSPFKHRAWVWFAYTWATVCMVIVSVNHIITGK</sequence>
<feature type="transmembrane region" description="Helical" evidence="7">
    <location>
        <begin position="39"/>
        <end position="63"/>
    </location>
</feature>
<feature type="transmembrane region" description="Helical" evidence="7">
    <location>
        <begin position="234"/>
        <end position="251"/>
    </location>
</feature>
<keyword evidence="2 7" id="KW-0812">Transmembrane</keyword>
<comment type="similarity">
    <text evidence="6">Belongs to the TMEM104 family.</text>
</comment>
<feature type="domain" description="Amino acid transporter transmembrane" evidence="8">
    <location>
        <begin position="125"/>
        <end position="447"/>
    </location>
</feature>
<evidence type="ECO:0000256" key="1">
    <source>
        <dbReference type="ARBA" id="ARBA00004141"/>
    </source>
</evidence>
<comment type="subcellular location">
    <subcellularLocation>
        <location evidence="1">Membrane</location>
        <topology evidence="1">Multi-pass membrane protein</topology>
    </subcellularLocation>
</comment>
<dbReference type="GO" id="GO:0016020">
    <property type="term" value="C:membrane"/>
    <property type="evidence" value="ECO:0007669"/>
    <property type="project" value="UniProtKB-SubCell"/>
</dbReference>
<dbReference type="InterPro" id="IPR013057">
    <property type="entry name" value="AA_transpt_TM"/>
</dbReference>
<feature type="transmembrane region" description="Helical" evidence="7">
    <location>
        <begin position="301"/>
        <end position="324"/>
    </location>
</feature>
<evidence type="ECO:0000313" key="10">
    <source>
        <dbReference type="Proteomes" id="UP000242188"/>
    </source>
</evidence>
<accession>A0A210QQB1</accession>
<feature type="transmembrane region" description="Helical" evidence="7">
    <location>
        <begin position="135"/>
        <end position="157"/>
    </location>
</feature>
<name>A0A210QQB1_MIZYE</name>
<keyword evidence="4 7" id="KW-0472">Membrane</keyword>
<evidence type="ECO:0000256" key="6">
    <source>
        <dbReference type="ARBA" id="ARBA00038166"/>
    </source>
</evidence>
<evidence type="ECO:0000256" key="3">
    <source>
        <dbReference type="ARBA" id="ARBA00022989"/>
    </source>
</evidence>
<evidence type="ECO:0000256" key="5">
    <source>
        <dbReference type="ARBA" id="ARBA00023180"/>
    </source>
</evidence>
<keyword evidence="5" id="KW-0325">Glycoprotein</keyword>
<comment type="caution">
    <text evidence="9">The sequence shown here is derived from an EMBL/GenBank/DDBJ whole genome shotgun (WGS) entry which is preliminary data.</text>
</comment>
<dbReference type="PANTHER" id="PTHR16189:SF0">
    <property type="entry name" value="TRANSMEMBRANE PROTEIN 104"/>
    <property type="match status" value="1"/>
</dbReference>
<dbReference type="EMBL" id="NEDP02002419">
    <property type="protein sequence ID" value="OWF50888.1"/>
    <property type="molecule type" value="Genomic_DNA"/>
</dbReference>
<feature type="transmembrane region" description="Helical" evidence="7">
    <location>
        <begin position="12"/>
        <end position="33"/>
    </location>
</feature>
<evidence type="ECO:0000256" key="4">
    <source>
        <dbReference type="ARBA" id="ARBA00023136"/>
    </source>
</evidence>
<feature type="transmembrane region" description="Helical" evidence="7">
    <location>
        <begin position="202"/>
        <end position="222"/>
    </location>
</feature>
<protein>
    <submittedName>
        <fullName evidence="9">Transmembrane protein 104</fullName>
    </submittedName>
</protein>
<feature type="transmembrane region" description="Helical" evidence="7">
    <location>
        <begin position="271"/>
        <end position="289"/>
    </location>
</feature>
<feature type="transmembrane region" description="Helical" evidence="7">
    <location>
        <begin position="425"/>
        <end position="445"/>
    </location>
</feature>
<feature type="transmembrane region" description="Helical" evidence="7">
    <location>
        <begin position="351"/>
        <end position="373"/>
    </location>
</feature>
<dbReference type="AlphaFoldDB" id="A0A210QQB1"/>
<gene>
    <name evidence="9" type="ORF">KP79_PYT00791</name>
</gene>